<feature type="domain" description="EamA" evidence="3">
    <location>
        <begin position="8"/>
        <end position="59"/>
    </location>
</feature>
<name>A0AAW1PL78_9CHLO</name>
<dbReference type="EMBL" id="JALJOR010000011">
    <property type="protein sequence ID" value="KAK9808679.1"/>
    <property type="molecule type" value="Genomic_DNA"/>
</dbReference>
<organism evidence="4 5">
    <name type="scientific">[Myrmecia] bisecta</name>
    <dbReference type="NCBI Taxonomy" id="41462"/>
    <lineage>
        <taxon>Eukaryota</taxon>
        <taxon>Viridiplantae</taxon>
        <taxon>Chlorophyta</taxon>
        <taxon>core chlorophytes</taxon>
        <taxon>Trebouxiophyceae</taxon>
        <taxon>Trebouxiales</taxon>
        <taxon>Trebouxiaceae</taxon>
        <taxon>Myrmecia</taxon>
    </lineage>
</organism>
<sequence>MAGQSGIGLKYISASVSLVISSSVVIFTALLAITILKRRLMWLHWLGIALAVLGIMLTALADPVTRALDRQHRLHASGFPADEVAVAGGPADWAAAGRVLEPTGRDVLLGILLTAVAQLVFAVRMVLEEQLLEGMFKLHQLELLGVEGGIGLVFMAAIALPIAHLAPGQDVDGRYENAADTFVMLHRNRHLSTLNALLLLCSLVANWTGCLVTARLGSVFRSVLLTLRTGIVWAINLAIYYAGIGHGLLGERWASGSPLELVGFLMSLAGVVLYALVRRWFRFNLSTMLHALATFFWPHS</sequence>
<dbReference type="InterPro" id="IPR000620">
    <property type="entry name" value="EamA_dom"/>
</dbReference>
<evidence type="ECO:0000313" key="5">
    <source>
        <dbReference type="Proteomes" id="UP001489004"/>
    </source>
</evidence>
<comment type="caution">
    <text evidence="4">The sequence shown here is derived from an EMBL/GenBank/DDBJ whole genome shotgun (WGS) entry which is preliminary data.</text>
</comment>
<evidence type="ECO:0000313" key="4">
    <source>
        <dbReference type="EMBL" id="KAK9808679.1"/>
    </source>
</evidence>
<feature type="transmembrane region" description="Helical" evidence="2">
    <location>
        <begin position="107"/>
        <end position="127"/>
    </location>
</feature>
<feature type="transmembrane region" description="Helical" evidence="2">
    <location>
        <begin position="194"/>
        <end position="218"/>
    </location>
</feature>
<accession>A0AAW1PL78</accession>
<dbReference type="GO" id="GO:0016020">
    <property type="term" value="C:membrane"/>
    <property type="evidence" value="ECO:0007669"/>
    <property type="project" value="InterPro"/>
</dbReference>
<dbReference type="AlphaFoldDB" id="A0AAW1PL78"/>
<evidence type="ECO:0000256" key="1">
    <source>
        <dbReference type="ARBA" id="ARBA00007635"/>
    </source>
</evidence>
<dbReference type="SUPFAM" id="SSF103481">
    <property type="entry name" value="Multidrug resistance efflux transporter EmrE"/>
    <property type="match status" value="1"/>
</dbReference>
<feature type="transmembrane region" description="Helical" evidence="2">
    <location>
        <begin position="230"/>
        <end position="249"/>
    </location>
</feature>
<keyword evidence="2" id="KW-1133">Transmembrane helix</keyword>
<protein>
    <recommendedName>
        <fullName evidence="3">EamA domain-containing protein</fullName>
    </recommendedName>
</protein>
<dbReference type="Proteomes" id="UP001489004">
    <property type="component" value="Unassembled WGS sequence"/>
</dbReference>
<dbReference type="PANTHER" id="PTHR13146:SF3">
    <property type="entry name" value="EAMA DOMAIN-CONTAINING PROTEIN"/>
    <property type="match status" value="1"/>
</dbReference>
<feature type="transmembrane region" description="Helical" evidence="2">
    <location>
        <begin position="12"/>
        <end position="35"/>
    </location>
</feature>
<proteinExistence type="inferred from homology"/>
<evidence type="ECO:0000259" key="3">
    <source>
        <dbReference type="Pfam" id="PF00892"/>
    </source>
</evidence>
<reference evidence="4 5" key="1">
    <citation type="journal article" date="2024" name="Nat. Commun.">
        <title>Phylogenomics reveals the evolutionary origins of lichenization in chlorophyte algae.</title>
        <authorList>
            <person name="Puginier C."/>
            <person name="Libourel C."/>
            <person name="Otte J."/>
            <person name="Skaloud P."/>
            <person name="Haon M."/>
            <person name="Grisel S."/>
            <person name="Petersen M."/>
            <person name="Berrin J.G."/>
            <person name="Delaux P.M."/>
            <person name="Dal Grande F."/>
            <person name="Keller J."/>
        </authorList>
    </citation>
    <scope>NUCLEOTIDE SEQUENCE [LARGE SCALE GENOMIC DNA]</scope>
    <source>
        <strain evidence="4 5">SAG 2043</strain>
    </source>
</reference>
<feature type="transmembrane region" description="Helical" evidence="2">
    <location>
        <begin position="261"/>
        <end position="281"/>
    </location>
</feature>
<gene>
    <name evidence="4" type="ORF">WJX72_001816</name>
</gene>
<comment type="similarity">
    <text evidence="1">Belongs to the drug/metabolite transporter (DMT) superfamily. Plant drug/metabolite exporter (P-DME) (TC 2.A.7.4) family.</text>
</comment>
<feature type="transmembrane region" description="Helical" evidence="2">
    <location>
        <begin position="42"/>
        <end position="61"/>
    </location>
</feature>
<keyword evidence="5" id="KW-1185">Reference proteome</keyword>
<keyword evidence="2" id="KW-0472">Membrane</keyword>
<feature type="transmembrane region" description="Helical" evidence="2">
    <location>
        <begin position="148"/>
        <end position="166"/>
    </location>
</feature>
<dbReference type="InterPro" id="IPR037185">
    <property type="entry name" value="EmrE-like"/>
</dbReference>
<evidence type="ECO:0000256" key="2">
    <source>
        <dbReference type="SAM" id="Phobius"/>
    </source>
</evidence>
<keyword evidence="2" id="KW-0812">Transmembrane</keyword>
<dbReference type="Gene3D" id="1.10.3730.20">
    <property type="match status" value="1"/>
</dbReference>
<dbReference type="PANTHER" id="PTHR13146">
    <property type="match status" value="1"/>
</dbReference>
<dbReference type="Pfam" id="PF00892">
    <property type="entry name" value="EamA"/>
    <property type="match status" value="1"/>
</dbReference>